<evidence type="ECO:0000313" key="2">
    <source>
        <dbReference type="Proteomes" id="UP001410795"/>
    </source>
</evidence>
<dbReference type="RefSeq" id="WP_221860361.1">
    <property type="nucleotide sequence ID" value="NZ_BAAAYV010000006.1"/>
</dbReference>
<name>A0ABP7BB71_9MICO</name>
<reference evidence="2" key="1">
    <citation type="journal article" date="2019" name="Int. J. Syst. Evol. Microbiol.">
        <title>The Global Catalogue of Microorganisms (GCM) 10K type strain sequencing project: providing services to taxonomists for standard genome sequencing and annotation.</title>
        <authorList>
            <consortium name="The Broad Institute Genomics Platform"/>
            <consortium name="The Broad Institute Genome Sequencing Center for Infectious Disease"/>
            <person name="Wu L."/>
            <person name="Ma J."/>
        </authorList>
    </citation>
    <scope>NUCLEOTIDE SEQUENCE [LARGE SCALE GENOMIC DNA]</scope>
    <source>
        <strain evidence="2">JCM 16546</strain>
    </source>
</reference>
<sequence>MRILQKLVLDVDADAAWRALHSPATMAELYGPLMRLESLTAEGLPTRWEPGADAPVRYTGLGLGLGTHLISIRDRSTSDSHGAVRILRDVGTPLTGPLATLDVWDHQMAVSPLPGDASRTLWRERLVVRGWSAAALWPVLWSMWQWRGARLRQIAPTWSDGADG</sequence>
<evidence type="ECO:0008006" key="3">
    <source>
        <dbReference type="Google" id="ProtNLM"/>
    </source>
</evidence>
<gene>
    <name evidence="1" type="ORF">GCM10022202_14480</name>
</gene>
<dbReference type="EMBL" id="BAAAYV010000006">
    <property type="protein sequence ID" value="GAA3655440.1"/>
    <property type="molecule type" value="Genomic_DNA"/>
</dbReference>
<evidence type="ECO:0000313" key="1">
    <source>
        <dbReference type="EMBL" id="GAA3655440.1"/>
    </source>
</evidence>
<comment type="caution">
    <text evidence="1">The sequence shown here is derived from an EMBL/GenBank/DDBJ whole genome shotgun (WGS) entry which is preliminary data.</text>
</comment>
<dbReference type="Proteomes" id="UP001410795">
    <property type="component" value="Unassembled WGS sequence"/>
</dbReference>
<accession>A0ABP7BB71</accession>
<protein>
    <recommendedName>
        <fullName evidence="3">SRPBCC family protein</fullName>
    </recommendedName>
</protein>
<keyword evidence="2" id="KW-1185">Reference proteome</keyword>
<organism evidence="1 2">
    <name type="scientific">Microbacterium marinilacus</name>
    <dbReference type="NCBI Taxonomy" id="415209"/>
    <lineage>
        <taxon>Bacteria</taxon>
        <taxon>Bacillati</taxon>
        <taxon>Actinomycetota</taxon>
        <taxon>Actinomycetes</taxon>
        <taxon>Micrococcales</taxon>
        <taxon>Microbacteriaceae</taxon>
        <taxon>Microbacterium</taxon>
    </lineage>
</organism>
<proteinExistence type="predicted"/>